<accession>A0A4Y2IZC8</accession>
<comment type="caution">
    <text evidence="2">The sequence shown here is derived from an EMBL/GenBank/DDBJ whole genome shotgun (WGS) entry which is preliminary data.</text>
</comment>
<evidence type="ECO:0000256" key="1">
    <source>
        <dbReference type="SAM" id="MobiDB-lite"/>
    </source>
</evidence>
<name>A0A4Y2IZC8_ARAVE</name>
<feature type="region of interest" description="Disordered" evidence="1">
    <location>
        <begin position="1"/>
        <end position="30"/>
    </location>
</feature>
<protein>
    <submittedName>
        <fullName evidence="2">Uncharacterized protein</fullName>
    </submittedName>
</protein>
<sequence>MSDSEITLDKENETPKKRNKQRANSRKLKRHRIKMARHEVASYTRTSHKLVHSKTTGPDYVGEGKYITALFDDVKNRSNSESIRRHIK</sequence>
<organism evidence="2 3">
    <name type="scientific">Araneus ventricosus</name>
    <name type="common">Orbweaver spider</name>
    <name type="synonym">Epeira ventricosa</name>
    <dbReference type="NCBI Taxonomy" id="182803"/>
    <lineage>
        <taxon>Eukaryota</taxon>
        <taxon>Metazoa</taxon>
        <taxon>Ecdysozoa</taxon>
        <taxon>Arthropoda</taxon>
        <taxon>Chelicerata</taxon>
        <taxon>Arachnida</taxon>
        <taxon>Araneae</taxon>
        <taxon>Araneomorphae</taxon>
        <taxon>Entelegynae</taxon>
        <taxon>Araneoidea</taxon>
        <taxon>Araneidae</taxon>
        <taxon>Araneus</taxon>
    </lineage>
</organism>
<keyword evidence="3" id="KW-1185">Reference proteome</keyword>
<feature type="compositionally biased region" description="Basic residues" evidence="1">
    <location>
        <begin position="17"/>
        <end position="30"/>
    </location>
</feature>
<reference evidence="2 3" key="1">
    <citation type="journal article" date="2019" name="Sci. Rep.">
        <title>Orb-weaving spider Araneus ventricosus genome elucidates the spidroin gene catalogue.</title>
        <authorList>
            <person name="Kono N."/>
            <person name="Nakamura H."/>
            <person name="Ohtoshi R."/>
            <person name="Moran D.A.P."/>
            <person name="Shinohara A."/>
            <person name="Yoshida Y."/>
            <person name="Fujiwara M."/>
            <person name="Mori M."/>
            <person name="Tomita M."/>
            <person name="Arakawa K."/>
        </authorList>
    </citation>
    <scope>NUCLEOTIDE SEQUENCE [LARGE SCALE GENOMIC DNA]</scope>
</reference>
<dbReference type="Proteomes" id="UP000499080">
    <property type="component" value="Unassembled WGS sequence"/>
</dbReference>
<evidence type="ECO:0000313" key="2">
    <source>
        <dbReference type="EMBL" id="GBM83014.1"/>
    </source>
</evidence>
<gene>
    <name evidence="2" type="ORF">AVEN_65895_1</name>
</gene>
<proteinExistence type="predicted"/>
<feature type="region of interest" description="Disordered" evidence="1">
    <location>
        <begin position="40"/>
        <end position="59"/>
    </location>
</feature>
<feature type="compositionally biased region" description="Basic and acidic residues" evidence="1">
    <location>
        <begin position="7"/>
        <end position="16"/>
    </location>
</feature>
<dbReference type="AlphaFoldDB" id="A0A4Y2IZC8"/>
<dbReference type="EMBL" id="BGPR01003050">
    <property type="protein sequence ID" value="GBM83014.1"/>
    <property type="molecule type" value="Genomic_DNA"/>
</dbReference>
<evidence type="ECO:0000313" key="3">
    <source>
        <dbReference type="Proteomes" id="UP000499080"/>
    </source>
</evidence>